<accession>A0ABM1KRI0</accession>
<gene>
    <name evidence="2" type="primary">LOC107118478</name>
</gene>
<dbReference type="SUPFAM" id="SSF48592">
    <property type="entry name" value="GroEL equatorial domain-like"/>
    <property type="match status" value="1"/>
</dbReference>
<dbReference type="Proteomes" id="UP000694871">
    <property type="component" value="Unplaced"/>
</dbReference>
<dbReference type="InterPro" id="IPR027409">
    <property type="entry name" value="GroEL-like_apical_dom_sf"/>
</dbReference>
<protein>
    <submittedName>
        <fullName evidence="2">Bardet-Biedl syndrome 12 protein homolog</fullName>
    </submittedName>
</protein>
<dbReference type="RefSeq" id="XP_015276317.1">
    <property type="nucleotide sequence ID" value="XM_015420831.1"/>
</dbReference>
<dbReference type="InterPro" id="IPR042984">
    <property type="entry name" value="BBS12"/>
</dbReference>
<name>A0ABM1KRI0_GEKJA</name>
<sequence>MNRKRHLGLQQLSSLASVAKTFLGPIKSSKFIVDKRTSGSVLVCSAVRLLESLDSDNTVGQLLNDAIQAQNKEYKTGTTTLLFLVSAWSSAVLECLEQGVPLSIIVTLMSEGLSSCIEQVQSLTIPMQDVKQKLDDIPMKYNNKALINIRFGTTGRQTIETKTSGIESKDSFEIHVSEKELNDPIIQQWESSQYPWLFAKGSSTECSQAKPKDDICVLMGCRSHLDVSNCNKRSKFIHSRYFTSAKEFHSQQLTDDLDGSAKHTNELGYLGQVAMSLSHGKGPEMKLVQDVLRCWLQTDSQTADSHHFQFNISEIVTCCLPGMSESYSCVCPGYVMLLCPEKAAVAKQLQDRPLHIVLVDGDLTDTYRHLGFNRSQNVRMILESGNNQANSSGLWADAVLDILNQYHIDLLLVQGNTCESLEEKCFLHHILIINQVTHAVLQAFSNITGAEIVTYLAQVNEHCVGKDVYLNFWGTGESGWMELDSRVPIVITAKGIHLVTVVLSSPVFSKMQAIEDNFWTCAYRVHHALLDNATDNQK</sequence>
<proteinExistence type="predicted"/>
<organism evidence="1 2">
    <name type="scientific">Gekko japonicus</name>
    <name type="common">Schlegel's Japanese gecko</name>
    <dbReference type="NCBI Taxonomy" id="146911"/>
    <lineage>
        <taxon>Eukaryota</taxon>
        <taxon>Metazoa</taxon>
        <taxon>Chordata</taxon>
        <taxon>Craniata</taxon>
        <taxon>Vertebrata</taxon>
        <taxon>Euteleostomi</taxon>
        <taxon>Lepidosauria</taxon>
        <taxon>Squamata</taxon>
        <taxon>Bifurcata</taxon>
        <taxon>Gekkota</taxon>
        <taxon>Gekkonidae</taxon>
        <taxon>Gekkoninae</taxon>
        <taxon>Gekko</taxon>
    </lineage>
</organism>
<dbReference type="InterPro" id="IPR027413">
    <property type="entry name" value="GROEL-like_equatorial_sf"/>
</dbReference>
<evidence type="ECO:0000313" key="2">
    <source>
        <dbReference type="RefSeq" id="XP_015276317.1"/>
    </source>
</evidence>
<dbReference type="GeneID" id="107118478"/>
<dbReference type="InterPro" id="IPR002423">
    <property type="entry name" value="Cpn60/GroEL/TCP-1"/>
</dbReference>
<dbReference type="Gene3D" id="1.10.560.10">
    <property type="entry name" value="GroEL-like equatorial domain"/>
    <property type="match status" value="1"/>
</dbReference>
<dbReference type="PANTHER" id="PTHR46883:SF1">
    <property type="entry name" value="BARDET-BIEDL SYNDROME 12 PROTEIN"/>
    <property type="match status" value="1"/>
</dbReference>
<dbReference type="Pfam" id="PF00118">
    <property type="entry name" value="Cpn60_TCP1"/>
    <property type="match status" value="1"/>
</dbReference>
<evidence type="ECO:0000313" key="1">
    <source>
        <dbReference type="Proteomes" id="UP000694871"/>
    </source>
</evidence>
<dbReference type="Gene3D" id="3.50.7.10">
    <property type="entry name" value="GroEL"/>
    <property type="match status" value="1"/>
</dbReference>
<dbReference type="PANTHER" id="PTHR46883">
    <property type="entry name" value="BARDET-BIEDL SYNDROME 12 PROTEIN"/>
    <property type="match status" value="1"/>
</dbReference>
<reference evidence="2" key="1">
    <citation type="submission" date="2025-08" db="UniProtKB">
        <authorList>
            <consortium name="RefSeq"/>
        </authorList>
    </citation>
    <scope>IDENTIFICATION</scope>
</reference>
<keyword evidence="1" id="KW-1185">Reference proteome</keyword>